<feature type="transmembrane region" description="Helical" evidence="1">
    <location>
        <begin position="26"/>
        <end position="49"/>
    </location>
</feature>
<keyword evidence="1" id="KW-1133">Transmembrane helix</keyword>
<keyword evidence="1" id="KW-0812">Transmembrane</keyword>
<feature type="transmembrane region" description="Helical" evidence="1">
    <location>
        <begin position="250"/>
        <end position="269"/>
    </location>
</feature>
<evidence type="ECO:0000259" key="2">
    <source>
        <dbReference type="Pfam" id="PF01757"/>
    </source>
</evidence>
<dbReference type="Pfam" id="PF01757">
    <property type="entry name" value="Acyl_transf_3"/>
    <property type="match status" value="1"/>
</dbReference>
<name>A0AAU7JSD0_9MICO</name>
<feature type="transmembrane region" description="Helical" evidence="1">
    <location>
        <begin position="209"/>
        <end position="229"/>
    </location>
</feature>
<gene>
    <name evidence="3" type="ORF">ABEG17_16490</name>
</gene>
<feature type="transmembrane region" description="Helical" evidence="1">
    <location>
        <begin position="281"/>
        <end position="302"/>
    </location>
</feature>
<feature type="transmembrane region" description="Helical" evidence="1">
    <location>
        <begin position="182"/>
        <end position="203"/>
    </location>
</feature>
<feature type="transmembrane region" description="Helical" evidence="1">
    <location>
        <begin position="151"/>
        <end position="170"/>
    </location>
</feature>
<feature type="transmembrane region" description="Helical" evidence="1">
    <location>
        <begin position="322"/>
        <end position="340"/>
    </location>
</feature>
<keyword evidence="3" id="KW-0808">Transferase</keyword>
<proteinExistence type="predicted"/>
<feature type="transmembrane region" description="Helical" evidence="1">
    <location>
        <begin position="105"/>
        <end position="123"/>
    </location>
</feature>
<dbReference type="EC" id="2.3.1.-" evidence="3"/>
<reference evidence="3" key="1">
    <citation type="submission" date="2024-05" db="EMBL/GenBank/DDBJ databases">
        <authorList>
            <person name="Kim S."/>
            <person name="Heo J."/>
            <person name="Choi H."/>
            <person name="Choi Y."/>
            <person name="Kwon S.-W."/>
            <person name="Kim Y."/>
        </authorList>
    </citation>
    <scope>NUCLEOTIDE SEQUENCE</scope>
    <source>
        <strain evidence="3">KACC 23699</strain>
    </source>
</reference>
<evidence type="ECO:0000313" key="3">
    <source>
        <dbReference type="EMBL" id="XBO43143.1"/>
    </source>
</evidence>
<sequence length="380" mass="40609">MTVPRQRATTTPSVRPRSPDADNLKVCLVVGVIVAHVTMAWTGLGTWVFDEPPVGEPMLSVATLLAVIGSLFGMALFFLIAGVFTPRSLARKGLGRFLADRAIRLGAPMVFFAVVLSPIVEYVDPENAGWAKGFGAFAVHTWWPPVPGPTWFLGVLLLLSVVYAVTRTLLPARTSHPTPLRARYLVTAGAVVALASYALRFAIPLGQERWHMALGQAPAWVVGFTLGALAGERGWFDPIEATMARNGRHVAWGALAGCVVVIGLASALGANIDDFGGGGTWQSLVVAALEATLVVTVPLWLLDLFRRRFNHQGPLAREMSRAAFAAFIVHQVVLVGLVLASHHVPWAPEPKYVTVSVLGVLGSFAIGSLLVRLPGVSRVI</sequence>
<dbReference type="GO" id="GO:0016747">
    <property type="term" value="F:acyltransferase activity, transferring groups other than amino-acyl groups"/>
    <property type="evidence" value="ECO:0007669"/>
    <property type="project" value="InterPro"/>
</dbReference>
<feature type="transmembrane region" description="Helical" evidence="1">
    <location>
        <begin position="61"/>
        <end position="84"/>
    </location>
</feature>
<feature type="domain" description="Acyltransferase 3" evidence="2">
    <location>
        <begin position="22"/>
        <end position="366"/>
    </location>
</feature>
<dbReference type="PANTHER" id="PTHR36927">
    <property type="entry name" value="BLR4337 PROTEIN"/>
    <property type="match status" value="1"/>
</dbReference>
<organism evidence="3">
    <name type="scientific">Pedococcus sp. KACC 23699</name>
    <dbReference type="NCBI Taxonomy" id="3149228"/>
    <lineage>
        <taxon>Bacteria</taxon>
        <taxon>Bacillati</taxon>
        <taxon>Actinomycetota</taxon>
        <taxon>Actinomycetes</taxon>
        <taxon>Micrococcales</taxon>
        <taxon>Intrasporangiaceae</taxon>
        <taxon>Pedococcus</taxon>
    </lineage>
</organism>
<dbReference type="EMBL" id="CP157483">
    <property type="protein sequence ID" value="XBO43143.1"/>
    <property type="molecule type" value="Genomic_DNA"/>
</dbReference>
<evidence type="ECO:0000256" key="1">
    <source>
        <dbReference type="SAM" id="Phobius"/>
    </source>
</evidence>
<accession>A0AAU7JSD0</accession>
<keyword evidence="1" id="KW-0472">Membrane</keyword>
<feature type="transmembrane region" description="Helical" evidence="1">
    <location>
        <begin position="352"/>
        <end position="371"/>
    </location>
</feature>
<dbReference type="RefSeq" id="WP_406830572.1">
    <property type="nucleotide sequence ID" value="NZ_CP157483.1"/>
</dbReference>
<protein>
    <submittedName>
        <fullName evidence="3">Acyltransferase</fullName>
        <ecNumber evidence="3">2.3.1.-</ecNumber>
    </submittedName>
</protein>
<dbReference type="InterPro" id="IPR002656">
    <property type="entry name" value="Acyl_transf_3_dom"/>
</dbReference>
<dbReference type="PANTHER" id="PTHR36927:SF4">
    <property type="entry name" value="BLR5718 PROTEIN"/>
    <property type="match status" value="1"/>
</dbReference>
<dbReference type="AlphaFoldDB" id="A0AAU7JSD0"/>
<dbReference type="InterPro" id="IPR050623">
    <property type="entry name" value="Glucan_succinyl_AcylTrfase"/>
</dbReference>
<keyword evidence="3" id="KW-0012">Acyltransferase</keyword>